<dbReference type="EMBL" id="BAABAB010000036">
    <property type="protein sequence ID" value="GAA3635050.1"/>
    <property type="molecule type" value="Genomic_DNA"/>
</dbReference>
<gene>
    <name evidence="2" type="ORF">GCM10022236_42070</name>
</gene>
<organism evidence="2 3">
    <name type="scientific">Microlunatus ginsengisoli</name>
    <dbReference type="NCBI Taxonomy" id="363863"/>
    <lineage>
        <taxon>Bacteria</taxon>
        <taxon>Bacillati</taxon>
        <taxon>Actinomycetota</taxon>
        <taxon>Actinomycetes</taxon>
        <taxon>Propionibacteriales</taxon>
        <taxon>Propionibacteriaceae</taxon>
        <taxon>Microlunatus</taxon>
    </lineage>
</organism>
<sequence>MEPSRALSGAAGLWDLAGLLAVIDLSAAIAGFEADAGSVARIADGSTSAQTDSRRGVTGAGDRASAAGPSPDVRHPRLGRGLLDGLRPAVVDRAEIPDRAGCR</sequence>
<proteinExistence type="predicted"/>
<protein>
    <submittedName>
        <fullName evidence="2">Uncharacterized protein</fullName>
    </submittedName>
</protein>
<evidence type="ECO:0000313" key="3">
    <source>
        <dbReference type="Proteomes" id="UP001501490"/>
    </source>
</evidence>
<feature type="region of interest" description="Disordered" evidence="1">
    <location>
        <begin position="43"/>
        <end position="81"/>
    </location>
</feature>
<accession>A0ABP7ALP7</accession>
<reference evidence="3" key="1">
    <citation type="journal article" date="2019" name="Int. J. Syst. Evol. Microbiol.">
        <title>The Global Catalogue of Microorganisms (GCM) 10K type strain sequencing project: providing services to taxonomists for standard genome sequencing and annotation.</title>
        <authorList>
            <consortium name="The Broad Institute Genomics Platform"/>
            <consortium name="The Broad Institute Genome Sequencing Center for Infectious Disease"/>
            <person name="Wu L."/>
            <person name="Ma J."/>
        </authorList>
    </citation>
    <scope>NUCLEOTIDE SEQUENCE [LARGE SCALE GENOMIC DNA]</scope>
    <source>
        <strain evidence="3">JCM 16929</strain>
    </source>
</reference>
<comment type="caution">
    <text evidence="2">The sequence shown here is derived from an EMBL/GenBank/DDBJ whole genome shotgun (WGS) entry which is preliminary data.</text>
</comment>
<keyword evidence="3" id="KW-1185">Reference proteome</keyword>
<name>A0ABP7ALP7_9ACTN</name>
<evidence type="ECO:0000256" key="1">
    <source>
        <dbReference type="SAM" id="MobiDB-lite"/>
    </source>
</evidence>
<evidence type="ECO:0000313" key="2">
    <source>
        <dbReference type="EMBL" id="GAA3635050.1"/>
    </source>
</evidence>
<dbReference type="Proteomes" id="UP001501490">
    <property type="component" value="Unassembled WGS sequence"/>
</dbReference>